<dbReference type="CDD" id="cd06222">
    <property type="entry name" value="RNase_H_like"/>
    <property type="match status" value="1"/>
</dbReference>
<gene>
    <name evidence="4" type="ORF">PVK06_049008</name>
</gene>
<reference evidence="4 5" key="1">
    <citation type="submission" date="2023-03" db="EMBL/GenBank/DDBJ databases">
        <title>WGS of Gossypium arboreum.</title>
        <authorList>
            <person name="Yu D."/>
        </authorList>
    </citation>
    <scope>NUCLEOTIDE SEQUENCE [LARGE SCALE GENOMIC DNA]</scope>
    <source>
        <tissue evidence="4">Leaf</tissue>
    </source>
</reference>
<dbReference type="InterPro" id="IPR052343">
    <property type="entry name" value="Retrotransposon-Effector_Assoc"/>
</dbReference>
<dbReference type="InterPro" id="IPR036397">
    <property type="entry name" value="RNaseH_sf"/>
</dbReference>
<dbReference type="InterPro" id="IPR044730">
    <property type="entry name" value="RNase_H-like_dom_plant"/>
</dbReference>
<dbReference type="PANTHER" id="PTHR46890:SF48">
    <property type="entry name" value="RNA-DIRECTED DNA POLYMERASE"/>
    <property type="match status" value="1"/>
</dbReference>
<protein>
    <recommendedName>
        <fullName evidence="6">Reverse transcriptase</fullName>
    </recommendedName>
</protein>
<evidence type="ECO:0000259" key="2">
    <source>
        <dbReference type="Pfam" id="PF00078"/>
    </source>
</evidence>
<dbReference type="EMBL" id="JARKNE010000013">
    <property type="protein sequence ID" value="KAK5772714.1"/>
    <property type="molecule type" value="Genomic_DNA"/>
</dbReference>
<evidence type="ECO:0000259" key="3">
    <source>
        <dbReference type="Pfam" id="PF13456"/>
    </source>
</evidence>
<evidence type="ECO:0000313" key="5">
    <source>
        <dbReference type="Proteomes" id="UP001358586"/>
    </source>
</evidence>
<dbReference type="InterPro" id="IPR043502">
    <property type="entry name" value="DNA/RNA_pol_sf"/>
</dbReference>
<dbReference type="Proteomes" id="UP001358586">
    <property type="component" value="Chromosome 13"/>
</dbReference>
<dbReference type="SUPFAM" id="SSF56672">
    <property type="entry name" value="DNA/RNA polymerases"/>
    <property type="match status" value="1"/>
</dbReference>
<accession>A0ABR0MK45</accession>
<dbReference type="SUPFAM" id="SSF53098">
    <property type="entry name" value="Ribonuclease H-like"/>
    <property type="match status" value="1"/>
</dbReference>
<feature type="region of interest" description="Disordered" evidence="1">
    <location>
        <begin position="1"/>
        <end position="41"/>
    </location>
</feature>
<dbReference type="PANTHER" id="PTHR46890">
    <property type="entry name" value="NON-LTR RETROLELEMENT REVERSE TRANSCRIPTASE-LIKE PROTEIN-RELATED"/>
    <property type="match status" value="1"/>
</dbReference>
<dbReference type="Pfam" id="PF13456">
    <property type="entry name" value="RVT_3"/>
    <property type="match status" value="1"/>
</dbReference>
<keyword evidence="5" id="KW-1185">Reference proteome</keyword>
<sequence length="884" mass="100497">MGKDLAHGDSQQLKSRMKVTGSTKAQDNVGQNSGTDLTRMDWDMPTDSYENLMLECSWIGESTNSSLSQHMLKIYNPQIVFFMETKLKVNRMVNVRRRCGFLNGVDVPAEGTREGLSIGWNGDRLITLKNFSKNHIDVEIQEENDKTESSGIGTKLDHFRFEAWRVLEESYGEEIKKLWENSLGSYPNRLLTLAKGLKKWANMIKAKRGCDVKSLTRRLEVLNSAERSDVSLAEIVEVKFHLNMEMKKEERYWEQRARANWLKIGDKNKSFFHKFASQSINQCLLATYSEEEVIEALNGMRPTKASGPDGFPGIFFQKYWNIIEKDTCNFYLGILNDGKSLKEIKKTQLVLIPKIVNPSNLKNFRPISLCTVIYKIIAKTIANRLKKVLDGCIDGSQSAFVSGRLITDNVLLAYQVPHYFKNKRSGRNGFMALKLDMSKASDRVEWPFIKGGPNFNPSRGIRQGDPLSPYLFLFYGEGQSALMRLVNQEKKMVGVKVCQSAPPISHLMFADDCILFGEVSDRGIQVIRDILREYESCSGQCVNFEKSSAFFSSNVTDRDKNLVVEALNVRCSTEAERYLGLPNMVGRRKKEAFQVLKDRLKRKIDSWSTRYLSQGGKKGWRLLRNPNSLLAHTLKAKYFKDSNFLNSRLGNLPSLTWQSIWSAKGLLMKGMGWRIGYGKNVSIWGESKSGSQVADFISDYIKELDGLSSYLPVRRFSTSPWAVPTNPWVKINFGAAFNKDKNESCSGIVVRNARAEVIHAKVVFHKNIPLTFVAGAMVCVQAIQLELHQGLSKVVVEGDSRTVIRKLQKKDEDRSEIKVFINDSKHLNIGFESCDFLFVTREENNVAHILAKEGLQRGETTYLRLLFTTRVEEALSKDQRWSDS</sequence>
<evidence type="ECO:0000313" key="4">
    <source>
        <dbReference type="EMBL" id="KAK5772714.1"/>
    </source>
</evidence>
<evidence type="ECO:0008006" key="6">
    <source>
        <dbReference type="Google" id="ProtNLM"/>
    </source>
</evidence>
<dbReference type="CDD" id="cd01650">
    <property type="entry name" value="RT_nLTR_like"/>
    <property type="match status" value="1"/>
</dbReference>
<dbReference type="InterPro" id="IPR000477">
    <property type="entry name" value="RT_dom"/>
</dbReference>
<feature type="domain" description="RNase H type-1" evidence="3">
    <location>
        <begin position="732"/>
        <end position="853"/>
    </location>
</feature>
<dbReference type="Gene3D" id="3.30.420.10">
    <property type="entry name" value="Ribonuclease H-like superfamily/Ribonuclease H"/>
    <property type="match status" value="1"/>
</dbReference>
<dbReference type="InterPro" id="IPR002156">
    <property type="entry name" value="RNaseH_domain"/>
</dbReference>
<dbReference type="InterPro" id="IPR012337">
    <property type="entry name" value="RNaseH-like_sf"/>
</dbReference>
<feature type="compositionally biased region" description="Polar residues" evidence="1">
    <location>
        <begin position="9"/>
        <end position="36"/>
    </location>
</feature>
<organism evidence="4 5">
    <name type="scientific">Gossypium arboreum</name>
    <name type="common">Tree cotton</name>
    <name type="synonym">Gossypium nanking</name>
    <dbReference type="NCBI Taxonomy" id="29729"/>
    <lineage>
        <taxon>Eukaryota</taxon>
        <taxon>Viridiplantae</taxon>
        <taxon>Streptophyta</taxon>
        <taxon>Embryophyta</taxon>
        <taxon>Tracheophyta</taxon>
        <taxon>Spermatophyta</taxon>
        <taxon>Magnoliopsida</taxon>
        <taxon>eudicotyledons</taxon>
        <taxon>Gunneridae</taxon>
        <taxon>Pentapetalae</taxon>
        <taxon>rosids</taxon>
        <taxon>malvids</taxon>
        <taxon>Malvales</taxon>
        <taxon>Malvaceae</taxon>
        <taxon>Malvoideae</taxon>
        <taxon>Gossypium</taxon>
    </lineage>
</organism>
<comment type="caution">
    <text evidence="4">The sequence shown here is derived from an EMBL/GenBank/DDBJ whole genome shotgun (WGS) entry which is preliminary data.</text>
</comment>
<dbReference type="Pfam" id="PF00078">
    <property type="entry name" value="RVT_1"/>
    <property type="match status" value="1"/>
</dbReference>
<proteinExistence type="predicted"/>
<name>A0ABR0MK45_GOSAR</name>
<feature type="domain" description="Reverse transcriptase" evidence="2">
    <location>
        <begin position="359"/>
        <end position="580"/>
    </location>
</feature>
<evidence type="ECO:0000256" key="1">
    <source>
        <dbReference type="SAM" id="MobiDB-lite"/>
    </source>
</evidence>